<dbReference type="PANTHER" id="PTHR13610:SF11">
    <property type="entry name" value="METHYLTRANSFERASE DOMAIN-CONTAINING PROTEIN"/>
    <property type="match status" value="1"/>
</dbReference>
<accession>A0A650CIS9</accession>
<evidence type="ECO:0000256" key="1">
    <source>
        <dbReference type="ARBA" id="ARBA00022603"/>
    </source>
</evidence>
<keyword evidence="6" id="KW-1185">Reference proteome</keyword>
<dbReference type="InterPro" id="IPR029063">
    <property type="entry name" value="SAM-dependent_MTases_sf"/>
</dbReference>
<reference evidence="4 7" key="2">
    <citation type="submission" date="2020-08" db="EMBL/GenBank/DDBJ databases">
        <title>Genomic Encyclopedia of Type Strains, Phase IV (KMG-IV): sequencing the most valuable type-strain genomes for metagenomic binning, comparative biology and taxonomic classification.</title>
        <authorList>
            <person name="Goeker M."/>
        </authorList>
    </citation>
    <scope>NUCLEOTIDE SEQUENCE [LARGE SCALE GENOMIC DNA]</scope>
    <source>
        <strain evidence="4 7">DSM 12421</strain>
    </source>
</reference>
<dbReference type="CDD" id="cd02440">
    <property type="entry name" value="AdoMet_MTases"/>
    <property type="match status" value="1"/>
</dbReference>
<dbReference type="EMBL" id="CP045484">
    <property type="protein sequence ID" value="QGR17683.1"/>
    <property type="molecule type" value="Genomic_DNA"/>
</dbReference>
<keyword evidence="1" id="KW-0489">Methyltransferase</keyword>
<evidence type="ECO:0000313" key="4">
    <source>
        <dbReference type="EMBL" id="MBB5253362.1"/>
    </source>
</evidence>
<dbReference type="OrthoDB" id="6027at2157"/>
<dbReference type="GO" id="GO:0032259">
    <property type="term" value="P:methylation"/>
    <property type="evidence" value="ECO:0007669"/>
    <property type="project" value="UniProtKB-KW"/>
</dbReference>
<keyword evidence="3" id="KW-0949">S-adenosyl-L-methionine</keyword>
<dbReference type="GO" id="GO:0016279">
    <property type="term" value="F:protein-lysine N-methyltransferase activity"/>
    <property type="evidence" value="ECO:0007669"/>
    <property type="project" value="InterPro"/>
</dbReference>
<organism evidence="5 6">
    <name type="scientific">Sulfurisphaera ohwakuensis</name>
    <dbReference type="NCBI Taxonomy" id="69656"/>
    <lineage>
        <taxon>Archaea</taxon>
        <taxon>Thermoproteota</taxon>
        <taxon>Thermoprotei</taxon>
        <taxon>Sulfolobales</taxon>
        <taxon>Sulfolobaceae</taxon>
        <taxon>Sulfurisphaera</taxon>
    </lineage>
</organism>
<sequence length="153" mass="17256">MLVPFVPTPDEVAIEMLKCANAKKGDIVLDLGAGNARPLIIAKKQFNVKLAIGVEIDKRLCKEAYEDKSIEIICGDMLTMAPILLPKADILLSYLSTRTNELLEPYILNYGKKGLRVISHDFRYDHLTLYDTKRVKAMGILGETEHIIYCYKL</sequence>
<dbReference type="RefSeq" id="WP_156015161.1">
    <property type="nucleotide sequence ID" value="NZ_AP031374.1"/>
</dbReference>
<dbReference type="Gene3D" id="3.40.50.150">
    <property type="entry name" value="Vaccinia Virus protein VP39"/>
    <property type="match status" value="1"/>
</dbReference>
<evidence type="ECO:0008006" key="8">
    <source>
        <dbReference type="Google" id="ProtNLM"/>
    </source>
</evidence>
<protein>
    <recommendedName>
        <fullName evidence="8">DOT1 domain-containing protein</fullName>
    </recommendedName>
</protein>
<dbReference type="Proteomes" id="UP000582213">
    <property type="component" value="Unassembled WGS sequence"/>
</dbReference>
<dbReference type="GeneID" id="95644667"/>
<dbReference type="SUPFAM" id="SSF53335">
    <property type="entry name" value="S-adenosyl-L-methionine-dependent methyltransferases"/>
    <property type="match status" value="1"/>
</dbReference>
<dbReference type="KEGG" id="soh:D1869_11225"/>
<gene>
    <name evidence="5" type="ORF">D1869_11225</name>
    <name evidence="4" type="ORF">HNQ62_001123</name>
</gene>
<dbReference type="PANTHER" id="PTHR13610">
    <property type="entry name" value="METHYLTRANSFERASE DOMAIN-CONTAINING PROTEIN"/>
    <property type="match status" value="1"/>
</dbReference>
<name>A0A650CIS9_SULOH</name>
<evidence type="ECO:0000313" key="5">
    <source>
        <dbReference type="EMBL" id="QGR17683.1"/>
    </source>
</evidence>
<proteinExistence type="predicted"/>
<dbReference type="AlphaFoldDB" id="A0A650CIS9"/>
<keyword evidence="2" id="KW-0808">Transferase</keyword>
<dbReference type="Proteomes" id="UP000427373">
    <property type="component" value="Chromosome"/>
</dbReference>
<evidence type="ECO:0000256" key="2">
    <source>
        <dbReference type="ARBA" id="ARBA00022679"/>
    </source>
</evidence>
<evidence type="ECO:0000313" key="7">
    <source>
        <dbReference type="Proteomes" id="UP000582213"/>
    </source>
</evidence>
<dbReference type="InterPro" id="IPR026170">
    <property type="entry name" value="FAM173A/B"/>
</dbReference>
<dbReference type="EMBL" id="JACHFY010000004">
    <property type="protein sequence ID" value="MBB5253362.1"/>
    <property type="molecule type" value="Genomic_DNA"/>
</dbReference>
<evidence type="ECO:0000256" key="3">
    <source>
        <dbReference type="ARBA" id="ARBA00022691"/>
    </source>
</evidence>
<reference evidence="5 6" key="1">
    <citation type="submission" date="2019-10" db="EMBL/GenBank/DDBJ databases">
        <title>Genome Sequences from Six Type Strain Members of the Archaeal Family Sulfolobaceae: Acidianus ambivalens, Acidianus infernus, Metallosphaera prunae, Stygiolobus azoricus, Sulfolobus metallicus, and Sulfurisphaera ohwakuensis.</title>
        <authorList>
            <person name="Counts J.A."/>
            <person name="Kelly R.M."/>
        </authorList>
    </citation>
    <scope>NUCLEOTIDE SEQUENCE [LARGE SCALE GENOMIC DNA]</scope>
    <source>
        <strain evidence="5 6">TA-1</strain>
    </source>
</reference>
<evidence type="ECO:0000313" key="6">
    <source>
        <dbReference type="Proteomes" id="UP000427373"/>
    </source>
</evidence>